<dbReference type="AlphaFoldDB" id="A0A542ZU71"/>
<keyword evidence="2" id="KW-1185">Reference proteome</keyword>
<dbReference type="Proteomes" id="UP000315389">
    <property type="component" value="Unassembled WGS sequence"/>
</dbReference>
<gene>
    <name evidence="1" type="ORF">FB461_0384</name>
</gene>
<dbReference type="SUPFAM" id="SSF56801">
    <property type="entry name" value="Acetyl-CoA synthetase-like"/>
    <property type="match status" value="1"/>
</dbReference>
<proteinExistence type="predicted"/>
<evidence type="ECO:0000313" key="1">
    <source>
        <dbReference type="EMBL" id="TQL63905.1"/>
    </source>
</evidence>
<dbReference type="InterPro" id="IPR042099">
    <property type="entry name" value="ANL_N_sf"/>
</dbReference>
<name>A0A542ZU71_RARFA</name>
<dbReference type="RefSeq" id="WP_142118440.1">
    <property type="nucleotide sequence ID" value="NZ_BAAASV010000002.1"/>
</dbReference>
<comment type="caution">
    <text evidence="1">The sequence shown here is derived from an EMBL/GenBank/DDBJ whole genome shotgun (WGS) entry which is preliminary data.</text>
</comment>
<sequence>MSISPIAQALSSLQALGQRPALTWYSGSGERLELSGDVTLNWLNKTANFLVDSAAEPGTRVLLDLPPHWRTIVWGVATLRTGATAVPAKTADAAERTFEVVITDRAAGPHPDADLIAVVTLAALARRYPGELPAGLVDAGPAVMGSADSIIYLPGANPAATALDLGTSQVAYGDLLDWLAAGPAVPAGARVAVRVPGAGAAEPTSTLLAGVLRLALSAWLAGGSIVLVSEVQDDSKFASIAASERADVTGIGI</sequence>
<organism evidence="1 2">
    <name type="scientific">Rarobacter faecitabidus</name>
    <dbReference type="NCBI Taxonomy" id="13243"/>
    <lineage>
        <taxon>Bacteria</taxon>
        <taxon>Bacillati</taxon>
        <taxon>Actinomycetota</taxon>
        <taxon>Actinomycetes</taxon>
        <taxon>Micrococcales</taxon>
        <taxon>Rarobacteraceae</taxon>
        <taxon>Rarobacter</taxon>
    </lineage>
</organism>
<protein>
    <submittedName>
        <fullName evidence="1">Uncharacterized protein (TIGR03089 family)</fullName>
    </submittedName>
</protein>
<dbReference type="InterPro" id="IPR017523">
    <property type="entry name" value="Rv3268"/>
</dbReference>
<dbReference type="Gene3D" id="3.40.50.12780">
    <property type="entry name" value="N-terminal domain of ligase-like"/>
    <property type="match status" value="1"/>
</dbReference>
<evidence type="ECO:0000313" key="2">
    <source>
        <dbReference type="Proteomes" id="UP000315389"/>
    </source>
</evidence>
<accession>A0A542ZU71</accession>
<reference evidence="1 2" key="1">
    <citation type="submission" date="2019-06" db="EMBL/GenBank/DDBJ databases">
        <title>Sequencing the genomes of 1000 actinobacteria strains.</title>
        <authorList>
            <person name="Klenk H.-P."/>
        </authorList>
    </citation>
    <scope>NUCLEOTIDE SEQUENCE [LARGE SCALE GENOMIC DNA]</scope>
    <source>
        <strain evidence="1 2">DSM 4813</strain>
    </source>
</reference>
<dbReference type="EMBL" id="VFOS01000001">
    <property type="protein sequence ID" value="TQL63905.1"/>
    <property type="molecule type" value="Genomic_DNA"/>
</dbReference>
<dbReference type="NCBIfam" id="TIGR03089">
    <property type="entry name" value="TIGR03089 family protein"/>
    <property type="match status" value="1"/>
</dbReference>
<dbReference type="OrthoDB" id="3396763at2"/>